<name>V9H0Z0_CHLVU</name>
<dbReference type="AlphaFoldDB" id="V9H0Z0"/>
<dbReference type="GeneID" id="1457461"/>
<accession>V9H0Z0</accession>
<sequence length="47" mass="5867">MPSSKEKQKIFFSFLILFFDSISFSKKKLQLKKRLLRLRKERFFSFF</sequence>
<evidence type="ECO:0000313" key="1">
    <source>
        <dbReference type="EMBL" id="BAA57959.1"/>
    </source>
</evidence>
<keyword evidence="1" id="KW-0150">Chloroplast</keyword>
<keyword evidence="1" id="KW-0934">Plastid</keyword>
<proteinExistence type="predicted"/>
<dbReference type="EMBL" id="AB001684">
    <property type="protein sequence ID" value="BAA57959.1"/>
    <property type="molecule type" value="Genomic_DNA"/>
</dbReference>
<geneLocation type="chloroplast" evidence="1"/>
<protein>
    <submittedName>
        <fullName evidence="1">Uncharacterized protein</fullName>
    </submittedName>
</protein>
<reference evidence="1" key="1">
    <citation type="journal article" date="1997" name="Proc. Natl. Acad. Sci. U.S.A.">
        <title>Complete nucleotide sequence of the chloroplast genome from the green alga Chlorella vulgaris: the existence of genes possibly involved in chloroplast division.</title>
        <authorList>
            <person name="Wakasugi T."/>
            <person name="Nagai T."/>
            <person name="Kapoor M."/>
            <person name="Sugita M."/>
            <person name="Ito M."/>
            <person name="Ito S."/>
            <person name="Tsudzuki J."/>
            <person name="Nakashima K."/>
            <person name="Tsudzuki T."/>
            <person name="Suzuki Y."/>
            <person name="Hamada A."/>
            <person name="Ohta T."/>
            <person name="Inamura A."/>
            <person name="Yoshinaga K."/>
            <person name="Sugiura M."/>
        </authorList>
    </citation>
    <scope>NUCLEOTIDE SEQUENCE</scope>
</reference>
<organism evidence="1">
    <name type="scientific">Chlorella vulgaris</name>
    <name type="common">Green alga</name>
    <dbReference type="NCBI Taxonomy" id="3077"/>
    <lineage>
        <taxon>Eukaryota</taxon>
        <taxon>Viridiplantae</taxon>
        <taxon>Chlorophyta</taxon>
        <taxon>core chlorophytes</taxon>
        <taxon>Trebouxiophyceae</taxon>
        <taxon>Chlorellales</taxon>
        <taxon>Chlorellaceae</taxon>
        <taxon>Chlorella clade</taxon>
        <taxon>Chlorella</taxon>
    </lineage>
</organism>
<dbReference type="RefSeq" id="NP_045883.1">
    <property type="nucleotide sequence ID" value="NC_001865.1"/>
</dbReference>